<dbReference type="InterPro" id="IPR036457">
    <property type="entry name" value="PPM-type-like_dom_sf"/>
</dbReference>
<name>A0ABX7PJ57_9ACTN</name>
<keyword evidence="3" id="KW-1185">Reference proteome</keyword>
<evidence type="ECO:0000259" key="1">
    <source>
        <dbReference type="PROSITE" id="PS51746"/>
    </source>
</evidence>
<dbReference type="CDD" id="cd00143">
    <property type="entry name" value="PP2Cc"/>
    <property type="match status" value="1"/>
</dbReference>
<accession>A0ABX7PJ57</accession>
<dbReference type="SMART" id="SM00332">
    <property type="entry name" value="PP2Cc"/>
    <property type="match status" value="1"/>
</dbReference>
<organism evidence="2 3">
    <name type="scientific">Nocardioides aromaticivorans</name>
    <dbReference type="NCBI Taxonomy" id="200618"/>
    <lineage>
        <taxon>Bacteria</taxon>
        <taxon>Bacillati</taxon>
        <taxon>Actinomycetota</taxon>
        <taxon>Actinomycetes</taxon>
        <taxon>Propionibacteriales</taxon>
        <taxon>Nocardioidaceae</taxon>
        <taxon>Nocardioides</taxon>
    </lineage>
</organism>
<dbReference type="PANTHER" id="PTHR47992">
    <property type="entry name" value="PROTEIN PHOSPHATASE"/>
    <property type="match status" value="1"/>
</dbReference>
<dbReference type="InterPro" id="IPR001932">
    <property type="entry name" value="PPM-type_phosphatase-like_dom"/>
</dbReference>
<dbReference type="SUPFAM" id="SSF81606">
    <property type="entry name" value="PP2C-like"/>
    <property type="match status" value="1"/>
</dbReference>
<gene>
    <name evidence="2" type="ORF">CFH99_09445</name>
</gene>
<evidence type="ECO:0000313" key="3">
    <source>
        <dbReference type="Proteomes" id="UP000662818"/>
    </source>
</evidence>
<dbReference type="Gene3D" id="3.60.40.10">
    <property type="entry name" value="PPM-type phosphatase domain"/>
    <property type="match status" value="1"/>
</dbReference>
<proteinExistence type="predicted"/>
<dbReference type="EMBL" id="CP022295">
    <property type="protein sequence ID" value="QSR25846.1"/>
    <property type="molecule type" value="Genomic_DNA"/>
</dbReference>
<dbReference type="PROSITE" id="PS51746">
    <property type="entry name" value="PPM_2"/>
    <property type="match status" value="1"/>
</dbReference>
<protein>
    <submittedName>
        <fullName evidence="2">Serine/threonine protein phosphatase</fullName>
    </submittedName>
</protein>
<evidence type="ECO:0000313" key="2">
    <source>
        <dbReference type="EMBL" id="QSR25846.1"/>
    </source>
</evidence>
<dbReference type="InterPro" id="IPR015655">
    <property type="entry name" value="PP2C"/>
</dbReference>
<dbReference type="SMART" id="SM00331">
    <property type="entry name" value="PP2C_SIG"/>
    <property type="match status" value="1"/>
</dbReference>
<reference evidence="2 3" key="1">
    <citation type="submission" date="2017-06" db="EMBL/GenBank/DDBJ databases">
        <title>Complete Genome Sequence of the Soil Carbazole-Degrading Bacterium Nocardioides aromaticivorans IC177.</title>
        <authorList>
            <person name="Vejarano F."/>
            <person name="Suzuki-Minakuchi C."/>
            <person name="Ohtsubo Y."/>
            <person name="Tsuda M."/>
            <person name="Okada K."/>
            <person name="Nojiri H."/>
        </authorList>
    </citation>
    <scope>NUCLEOTIDE SEQUENCE [LARGE SCALE GENOMIC DNA]</scope>
    <source>
        <strain evidence="2 3">IC177</strain>
    </source>
</reference>
<feature type="domain" description="PPM-type phosphatase" evidence="1">
    <location>
        <begin position="34"/>
        <end position="265"/>
    </location>
</feature>
<dbReference type="Proteomes" id="UP000662818">
    <property type="component" value="Chromosome"/>
</dbReference>
<sequence length="284" mass="29326">MGGVGQGSFSGVVVRVNTTGVESWPVPGGSTRLVYSAGSHPGRIRTVNEDSSLVAPPVFLVADGMGGYARGDVASRLVVEAFEPLSARARVEPGDVEAAIAAAQVRVSALAAEFTTAPGSTLVAAAYVLQDGHGYWLVANLGDSRAYSYAHGVLEQISKDHSVVQELIDAGRITREEAIGHPERHVITRAIGALTDAEPDFSLVPAGPGSRLLLCSDGLTSELSDTALVHILTGQLPPDEVVATLVDAAVAAGGHDNVTVVVVDVEGGDEHATERTQPFPAVQP</sequence>
<dbReference type="Pfam" id="PF13672">
    <property type="entry name" value="PP2C_2"/>
    <property type="match status" value="1"/>
</dbReference>